<evidence type="ECO:0000313" key="3">
    <source>
        <dbReference type="Proteomes" id="UP000179807"/>
    </source>
</evidence>
<keyword evidence="3" id="KW-1185">Reference proteome</keyword>
<dbReference type="RefSeq" id="XP_068352154.1">
    <property type="nucleotide sequence ID" value="XM_068494362.1"/>
</dbReference>
<dbReference type="InterPro" id="IPR036570">
    <property type="entry name" value="HORMA_dom_sf"/>
</dbReference>
<name>A0A1J4JK86_9EUKA</name>
<protein>
    <submittedName>
        <fullName evidence="2">Uncharacterized protein</fullName>
    </submittedName>
</protein>
<evidence type="ECO:0000256" key="1">
    <source>
        <dbReference type="SAM" id="MobiDB-lite"/>
    </source>
</evidence>
<feature type="region of interest" description="Disordered" evidence="1">
    <location>
        <begin position="347"/>
        <end position="374"/>
    </location>
</feature>
<dbReference type="OrthoDB" id="10536869at2759"/>
<accession>A0A1J4JK86</accession>
<dbReference type="Gene3D" id="3.30.900.10">
    <property type="entry name" value="HORMA domain"/>
    <property type="match status" value="1"/>
</dbReference>
<evidence type="ECO:0000313" key="2">
    <source>
        <dbReference type="EMBL" id="OHS99017.1"/>
    </source>
</evidence>
<gene>
    <name evidence="2" type="ORF">TRFO_08565</name>
</gene>
<dbReference type="AlphaFoldDB" id="A0A1J4JK86"/>
<reference evidence="2" key="1">
    <citation type="submission" date="2016-10" db="EMBL/GenBank/DDBJ databases">
        <authorList>
            <person name="Benchimol M."/>
            <person name="Almeida L.G."/>
            <person name="Vasconcelos A.T."/>
            <person name="Perreira-Neves A."/>
            <person name="Rosa I.A."/>
            <person name="Tasca T."/>
            <person name="Bogo M.R."/>
            <person name="de Souza W."/>
        </authorList>
    </citation>
    <scope>NUCLEOTIDE SEQUENCE [LARGE SCALE GENOMIC DNA]</scope>
    <source>
        <strain evidence="2">K</strain>
    </source>
</reference>
<dbReference type="EMBL" id="MLAK01001026">
    <property type="protein sequence ID" value="OHS99017.1"/>
    <property type="molecule type" value="Genomic_DNA"/>
</dbReference>
<dbReference type="GeneID" id="94829066"/>
<sequence length="424" mass="48682">MTLDTSNSSTSSIPPTEVIGEEMQKYVSLTRIFLCKVIECIYCNRCPKELSDFQFDEDRWFSLDIPKSPSLRELVSRRTIYGWFQLDVTLTDIDQVVERWILVHEPNEISQTRPLFAGKKSELRYHTFRRYSQIIRSIYSLLNSLPVKTLELCLNQISGTNRRLSAVCSHFHSLPVQYEDFTLQNNSTVKSTQTSSISNNFENLDKYELDFGPIITPLGKCTIRCITIKNTEMYLPKIVEYNNNNNQNKISKLNSKITKIDLNPTINTIDDPDNDFTIISSISHPANPSNIKHSEKPVKSFKDASDFDILETDSEAIDNSSVWFQSFQQNEFSSNLSDEYIKRSFTPELSSGASDDDYNNSGERNSDGSQNFDASAQSPEDFLGFISNLDVNFTNDFDEKTVRQTFKSLSNEVHQLFEEWMQTS</sequence>
<proteinExistence type="predicted"/>
<comment type="caution">
    <text evidence="2">The sequence shown here is derived from an EMBL/GenBank/DDBJ whole genome shotgun (WGS) entry which is preliminary data.</text>
</comment>
<dbReference type="Proteomes" id="UP000179807">
    <property type="component" value="Unassembled WGS sequence"/>
</dbReference>
<dbReference type="VEuPathDB" id="TrichDB:TRFO_08565"/>
<organism evidence="2 3">
    <name type="scientific">Tritrichomonas foetus</name>
    <dbReference type="NCBI Taxonomy" id="1144522"/>
    <lineage>
        <taxon>Eukaryota</taxon>
        <taxon>Metamonada</taxon>
        <taxon>Parabasalia</taxon>
        <taxon>Tritrichomonadida</taxon>
        <taxon>Tritrichomonadidae</taxon>
        <taxon>Tritrichomonas</taxon>
    </lineage>
</organism>